<evidence type="ECO:0000313" key="3">
    <source>
        <dbReference type="Proteomes" id="UP001174909"/>
    </source>
</evidence>
<proteinExistence type="predicted"/>
<evidence type="ECO:0000256" key="1">
    <source>
        <dbReference type="SAM" id="MobiDB-lite"/>
    </source>
</evidence>
<name>A0AA35T6H3_GEOBA</name>
<accession>A0AA35T6H3</accession>
<dbReference type="Proteomes" id="UP001174909">
    <property type="component" value="Unassembled WGS sequence"/>
</dbReference>
<organism evidence="2 3">
    <name type="scientific">Geodia barretti</name>
    <name type="common">Barrett's horny sponge</name>
    <dbReference type="NCBI Taxonomy" id="519541"/>
    <lineage>
        <taxon>Eukaryota</taxon>
        <taxon>Metazoa</taxon>
        <taxon>Porifera</taxon>
        <taxon>Demospongiae</taxon>
        <taxon>Heteroscleromorpha</taxon>
        <taxon>Tetractinellida</taxon>
        <taxon>Astrophorina</taxon>
        <taxon>Geodiidae</taxon>
        <taxon>Geodia</taxon>
    </lineage>
</organism>
<dbReference type="AlphaFoldDB" id="A0AA35T6H3"/>
<keyword evidence="3" id="KW-1185">Reference proteome</keyword>
<comment type="caution">
    <text evidence="2">The sequence shown here is derived from an EMBL/GenBank/DDBJ whole genome shotgun (WGS) entry which is preliminary data.</text>
</comment>
<reference evidence="2" key="1">
    <citation type="submission" date="2023-03" db="EMBL/GenBank/DDBJ databases">
        <authorList>
            <person name="Steffen K."/>
            <person name="Cardenas P."/>
        </authorList>
    </citation>
    <scope>NUCLEOTIDE SEQUENCE</scope>
</reference>
<protein>
    <submittedName>
        <fullName evidence="2">Uncharacterized protein</fullName>
    </submittedName>
</protein>
<gene>
    <name evidence="2" type="ORF">GBAR_LOCUS23139</name>
</gene>
<dbReference type="EMBL" id="CASHTH010003198">
    <property type="protein sequence ID" value="CAI8041671.1"/>
    <property type="molecule type" value="Genomic_DNA"/>
</dbReference>
<feature type="region of interest" description="Disordered" evidence="1">
    <location>
        <begin position="21"/>
        <end position="46"/>
    </location>
</feature>
<evidence type="ECO:0000313" key="2">
    <source>
        <dbReference type="EMBL" id="CAI8041671.1"/>
    </source>
</evidence>
<sequence>MKPPPYVPQPNASLLETLRIHPASGLTSSPPPPHSSPVQTTLCTLQ</sequence>